<gene>
    <name evidence="2" type="ORF">EI545_13520</name>
</gene>
<sequence length="274" mass="28421">MTLKSISLALATTSLVALAFPAIAQDTSGTNIDPAATATAAGGATTMGLAQDLYALGVEQGDALTVLAAAKLAASVDVTSAEAAALDPAKIVFEEGDQESLRKKAAPAAAPAAPAPMMNEGEPRAASKATFFNATSEDEGAAEGPVTADAMFAKAKELAADDEVLLGLIDDAMAEGSRGRIGGAVSWLSRLPAGQTDVWEIPFYGNSYAEIAVVGDGDTDLDVAITDENGNVFCYDVSWSDSLYCDFTPAWNGYFYVTVQNMGRVRNSYYLMTN</sequence>
<evidence type="ECO:0008006" key="4">
    <source>
        <dbReference type="Google" id="ProtNLM"/>
    </source>
</evidence>
<organism evidence="2 3">
    <name type="scientific">Tabrizicola piscis</name>
    <dbReference type="NCBI Taxonomy" id="2494374"/>
    <lineage>
        <taxon>Bacteria</taxon>
        <taxon>Pseudomonadati</taxon>
        <taxon>Pseudomonadota</taxon>
        <taxon>Alphaproteobacteria</taxon>
        <taxon>Rhodobacterales</taxon>
        <taxon>Paracoccaceae</taxon>
        <taxon>Tabrizicola</taxon>
    </lineage>
</organism>
<evidence type="ECO:0000313" key="2">
    <source>
        <dbReference type="EMBL" id="AZL59764.1"/>
    </source>
</evidence>
<accession>A0A3S8U836</accession>
<dbReference type="KEGG" id="taw:EI545_13520"/>
<proteinExistence type="predicted"/>
<name>A0A3S8U836_9RHOB</name>
<dbReference type="Proteomes" id="UP000282002">
    <property type="component" value="Chromosome"/>
</dbReference>
<keyword evidence="3" id="KW-1185">Reference proteome</keyword>
<protein>
    <recommendedName>
        <fullName evidence="4">Peptidase C-terminal archaeal/bacterial domain-containing protein</fullName>
    </recommendedName>
</protein>
<evidence type="ECO:0000256" key="1">
    <source>
        <dbReference type="SAM" id="SignalP"/>
    </source>
</evidence>
<keyword evidence="1" id="KW-0732">Signal</keyword>
<reference evidence="2 3" key="1">
    <citation type="submission" date="2018-12" db="EMBL/GenBank/DDBJ databases">
        <title>Complete genome sequencing of Tabrizicola sp. K13M18.</title>
        <authorList>
            <person name="Bae J.-W."/>
        </authorList>
    </citation>
    <scope>NUCLEOTIDE SEQUENCE [LARGE SCALE GENOMIC DNA]</scope>
    <source>
        <strain evidence="2 3">K13M18</strain>
    </source>
</reference>
<dbReference type="OrthoDB" id="1092590at2"/>
<dbReference type="AlphaFoldDB" id="A0A3S8U836"/>
<dbReference type="RefSeq" id="WP_125325959.1">
    <property type="nucleotide sequence ID" value="NZ_CP034328.1"/>
</dbReference>
<feature type="signal peptide" evidence="1">
    <location>
        <begin position="1"/>
        <end position="19"/>
    </location>
</feature>
<feature type="chain" id="PRO_5019300716" description="Peptidase C-terminal archaeal/bacterial domain-containing protein" evidence="1">
    <location>
        <begin position="20"/>
        <end position="274"/>
    </location>
</feature>
<dbReference type="EMBL" id="CP034328">
    <property type="protein sequence ID" value="AZL59764.1"/>
    <property type="molecule type" value="Genomic_DNA"/>
</dbReference>
<evidence type="ECO:0000313" key="3">
    <source>
        <dbReference type="Proteomes" id="UP000282002"/>
    </source>
</evidence>